<reference evidence="4" key="1">
    <citation type="journal article" date="2023" name="Mol. Phylogenet. Evol.">
        <title>Genome-scale phylogeny and comparative genomics of the fungal order Sordariales.</title>
        <authorList>
            <person name="Hensen N."/>
            <person name="Bonometti L."/>
            <person name="Westerberg I."/>
            <person name="Brannstrom I.O."/>
            <person name="Guillou S."/>
            <person name="Cros-Aarteil S."/>
            <person name="Calhoun S."/>
            <person name="Haridas S."/>
            <person name="Kuo A."/>
            <person name="Mondo S."/>
            <person name="Pangilinan J."/>
            <person name="Riley R."/>
            <person name="LaButti K."/>
            <person name="Andreopoulos B."/>
            <person name="Lipzen A."/>
            <person name="Chen C."/>
            <person name="Yan M."/>
            <person name="Daum C."/>
            <person name="Ng V."/>
            <person name="Clum A."/>
            <person name="Steindorff A."/>
            <person name="Ohm R.A."/>
            <person name="Martin F."/>
            <person name="Silar P."/>
            <person name="Natvig D.O."/>
            <person name="Lalanne C."/>
            <person name="Gautier V."/>
            <person name="Ament-Velasquez S.L."/>
            <person name="Kruys A."/>
            <person name="Hutchinson M.I."/>
            <person name="Powell A.J."/>
            <person name="Barry K."/>
            <person name="Miller A.N."/>
            <person name="Grigoriev I.V."/>
            <person name="Debuchy R."/>
            <person name="Gladieux P."/>
            <person name="Hiltunen Thoren M."/>
            <person name="Johannesson H."/>
        </authorList>
    </citation>
    <scope>NUCLEOTIDE SEQUENCE</scope>
    <source>
        <strain evidence="4">CBS 232.78</strain>
    </source>
</reference>
<sequence length="800" mass="88395">MARFRSLPPELVLEIGGWLEDHFSLAALVRTNRVCRDLLKPVLYTRHGQKAVRWSVESGRLDVIKYALSYAKTDEEKARLVNGRMYFEDEDDDLMGWAVFRDDYDLEPFTTPLHAACSKGLDDIVTCLLDNGAEMDATSNAWCDCLNLDDQLGMQYNDEEIYDFPRWMPLHHAICHKQASTALLLLERGAPLRVSVGMPDTNPLPISALQSAAENGLPTVVRWLKAHYRKLRAQSSTNPAEHAADEDLRDPRLGDTWGNTAMHYLALCFDYNAAYAIARDLQELGLHVDERGGRRDCTPLLLACCLGNFSAARAFLKAGAYPEAILDEDYDYDDGEGDTTCLDNALRAPYGPIAIKFQSLAEWEAERLQFIKELIEAEVDVDELPGDHKTPLIIAAQRGLANELRLLLDQGGALVNAVGESKSTALMHACDHRRLDCVEVLLAAGASVNQTDSLGATAIDYAINFHVHQNDSPDSMKDIVIALLRHGARVGIPYYDPHGVDRAPCIHESFLLRAMRKAQKHAVQDHTSNLLNILLEHSTQANITRECWQAAVVEAVNIGIPQPGDLDVCKKLGRFGRKHGYVFDDAVLTEFVFSLLKEGEHRSLKPFLALGGGKTLRTATGVFTRQALLALAMIIPRTEGGKFGKLVTSMVDKTHDVAGKILLLKSKSTLFHLACGGMNREIVERLLDRGCFDINAFNAHSMTPLAEATRVGDIDTVKILLECGADPYITNKDAEGRVVLPQLDPAEDFLRDPEGRQLARCIAEMVASMDQPPADFDAPSAFEIVSANVQIENTGTIANF</sequence>
<dbReference type="SUPFAM" id="SSF48403">
    <property type="entry name" value="Ankyrin repeat"/>
    <property type="match status" value="2"/>
</dbReference>
<evidence type="ECO:0000256" key="3">
    <source>
        <dbReference type="PROSITE-ProRule" id="PRU00023"/>
    </source>
</evidence>
<feature type="repeat" description="ANK" evidence="3">
    <location>
        <begin position="421"/>
        <end position="453"/>
    </location>
</feature>
<keyword evidence="1" id="KW-0677">Repeat</keyword>
<name>A0AAE0U5K6_9PEZI</name>
<dbReference type="InterPro" id="IPR002110">
    <property type="entry name" value="Ankyrin_rpt"/>
</dbReference>
<dbReference type="Pfam" id="PF00023">
    <property type="entry name" value="Ank"/>
    <property type="match status" value="1"/>
</dbReference>
<feature type="repeat" description="ANK" evidence="3">
    <location>
        <begin position="108"/>
        <end position="140"/>
    </location>
</feature>
<keyword evidence="2 3" id="KW-0040">ANK repeat</keyword>
<dbReference type="PANTHER" id="PTHR24123">
    <property type="entry name" value="ANKYRIN REPEAT-CONTAINING"/>
    <property type="match status" value="1"/>
</dbReference>
<reference evidence="4" key="2">
    <citation type="submission" date="2023-06" db="EMBL/GenBank/DDBJ databases">
        <authorList>
            <consortium name="Lawrence Berkeley National Laboratory"/>
            <person name="Haridas S."/>
            <person name="Hensen N."/>
            <person name="Bonometti L."/>
            <person name="Westerberg I."/>
            <person name="Brannstrom I.O."/>
            <person name="Guillou S."/>
            <person name="Cros-Aarteil S."/>
            <person name="Calhoun S."/>
            <person name="Kuo A."/>
            <person name="Mondo S."/>
            <person name="Pangilinan J."/>
            <person name="Riley R."/>
            <person name="LaButti K."/>
            <person name="Andreopoulos B."/>
            <person name="Lipzen A."/>
            <person name="Chen C."/>
            <person name="Yanf M."/>
            <person name="Daum C."/>
            <person name="Ng V."/>
            <person name="Clum A."/>
            <person name="Steindorff A."/>
            <person name="Ohm R."/>
            <person name="Martin F."/>
            <person name="Silar P."/>
            <person name="Natvig D."/>
            <person name="Lalanne C."/>
            <person name="Gautier V."/>
            <person name="Ament-velasquez S.L."/>
            <person name="Kruys A."/>
            <person name="Hutchinson M.I."/>
            <person name="Powell A.J."/>
            <person name="Barry K."/>
            <person name="Miller A.N."/>
            <person name="Grigoriev I.V."/>
            <person name="Debuchy R."/>
            <person name="Gladieux P."/>
            <person name="Thoren M.H."/>
            <person name="Johannesson H."/>
        </authorList>
    </citation>
    <scope>NUCLEOTIDE SEQUENCE</scope>
    <source>
        <strain evidence="4">CBS 232.78</strain>
    </source>
</reference>
<dbReference type="PANTHER" id="PTHR24123:SF33">
    <property type="entry name" value="PROTEIN HOS4"/>
    <property type="match status" value="1"/>
</dbReference>
<dbReference type="SMART" id="SM00248">
    <property type="entry name" value="ANK"/>
    <property type="match status" value="10"/>
</dbReference>
<feature type="repeat" description="ANK" evidence="3">
    <location>
        <begin position="700"/>
        <end position="732"/>
    </location>
</feature>
<gene>
    <name evidence="4" type="ORF">B0H63DRAFT_390188</name>
</gene>
<dbReference type="InterPro" id="IPR051165">
    <property type="entry name" value="Multifunctional_ANK_Repeat"/>
</dbReference>
<comment type="caution">
    <text evidence="4">The sequence shown here is derived from an EMBL/GenBank/DDBJ whole genome shotgun (WGS) entry which is preliminary data.</text>
</comment>
<dbReference type="EMBL" id="JAULSW010000002">
    <property type="protein sequence ID" value="KAK3391269.1"/>
    <property type="molecule type" value="Genomic_DNA"/>
</dbReference>
<accession>A0AAE0U5K6</accession>
<dbReference type="InterPro" id="IPR036770">
    <property type="entry name" value="Ankyrin_rpt-contain_sf"/>
</dbReference>
<dbReference type="PROSITE" id="PS50297">
    <property type="entry name" value="ANK_REP_REGION"/>
    <property type="match status" value="2"/>
</dbReference>
<dbReference type="Proteomes" id="UP001285441">
    <property type="component" value="Unassembled WGS sequence"/>
</dbReference>
<evidence type="ECO:0000313" key="4">
    <source>
        <dbReference type="EMBL" id="KAK3391269.1"/>
    </source>
</evidence>
<protein>
    <submittedName>
        <fullName evidence="4">Ankyrin repeat-containing domain protein</fullName>
    </submittedName>
</protein>
<keyword evidence="5" id="KW-1185">Reference proteome</keyword>
<dbReference type="PROSITE" id="PS50088">
    <property type="entry name" value="ANK_REPEAT"/>
    <property type="match status" value="3"/>
</dbReference>
<evidence type="ECO:0000256" key="2">
    <source>
        <dbReference type="ARBA" id="ARBA00023043"/>
    </source>
</evidence>
<evidence type="ECO:0000256" key="1">
    <source>
        <dbReference type="ARBA" id="ARBA00022737"/>
    </source>
</evidence>
<proteinExistence type="predicted"/>
<organism evidence="4 5">
    <name type="scientific">Podospora didyma</name>
    <dbReference type="NCBI Taxonomy" id="330526"/>
    <lineage>
        <taxon>Eukaryota</taxon>
        <taxon>Fungi</taxon>
        <taxon>Dikarya</taxon>
        <taxon>Ascomycota</taxon>
        <taxon>Pezizomycotina</taxon>
        <taxon>Sordariomycetes</taxon>
        <taxon>Sordariomycetidae</taxon>
        <taxon>Sordariales</taxon>
        <taxon>Podosporaceae</taxon>
        <taxon>Podospora</taxon>
    </lineage>
</organism>
<dbReference type="Gene3D" id="1.25.40.20">
    <property type="entry name" value="Ankyrin repeat-containing domain"/>
    <property type="match status" value="4"/>
</dbReference>
<dbReference type="AlphaFoldDB" id="A0AAE0U5K6"/>
<evidence type="ECO:0000313" key="5">
    <source>
        <dbReference type="Proteomes" id="UP001285441"/>
    </source>
</evidence>
<dbReference type="Pfam" id="PF12796">
    <property type="entry name" value="Ank_2"/>
    <property type="match status" value="2"/>
</dbReference>